<evidence type="ECO:0000313" key="2">
    <source>
        <dbReference type="Proteomes" id="UP000324133"/>
    </source>
</evidence>
<gene>
    <name evidence="1" type="ORF">FOA19_07285</name>
</gene>
<dbReference type="EMBL" id="VKKY01000001">
    <property type="protein sequence ID" value="KAA3440448.1"/>
    <property type="molecule type" value="Genomic_DNA"/>
</dbReference>
<dbReference type="RefSeq" id="WP_149090081.1">
    <property type="nucleotide sequence ID" value="NZ_VKKY01000001.1"/>
</dbReference>
<comment type="caution">
    <text evidence="1">The sequence shown here is derived from an EMBL/GenBank/DDBJ whole genome shotgun (WGS) entry which is preliminary data.</text>
</comment>
<organism evidence="1 2">
    <name type="scientific">Rufibacter hautae</name>
    <dbReference type="NCBI Taxonomy" id="2595005"/>
    <lineage>
        <taxon>Bacteria</taxon>
        <taxon>Pseudomonadati</taxon>
        <taxon>Bacteroidota</taxon>
        <taxon>Cytophagia</taxon>
        <taxon>Cytophagales</taxon>
        <taxon>Hymenobacteraceae</taxon>
        <taxon>Rufibacter</taxon>
    </lineage>
</organism>
<evidence type="ECO:0000313" key="1">
    <source>
        <dbReference type="EMBL" id="KAA3440448.1"/>
    </source>
</evidence>
<keyword evidence="2" id="KW-1185">Reference proteome</keyword>
<evidence type="ECO:0008006" key="3">
    <source>
        <dbReference type="Google" id="ProtNLM"/>
    </source>
</evidence>
<accession>A0A5B6TV64</accession>
<proteinExistence type="predicted"/>
<dbReference type="OrthoDB" id="669636at2"/>
<name>A0A5B6TV64_9BACT</name>
<dbReference type="PROSITE" id="PS51257">
    <property type="entry name" value="PROKAR_LIPOPROTEIN"/>
    <property type="match status" value="1"/>
</dbReference>
<sequence>MRIALLVIVTMIVVGLGSCNHSRNMYTSPAFATAAKHHKTIAILPFDVQVGLRPSQMRKMTPEQLYALELQHGRAVQSAFQIHFLQKVNKDGEKIAVQDVNQTNAILKEHDIQPEEIPNYLPSELAQMLGVDAVMVGSLTTEKPVSTAVAAAVAIYTFLYTPYVGSAGPTNSGNTMMKIYDGASGDLLWSYDKTLSRGIGSDTHNIIKAITRKATRQNPYVKMK</sequence>
<dbReference type="Proteomes" id="UP000324133">
    <property type="component" value="Unassembled WGS sequence"/>
</dbReference>
<reference evidence="1 2" key="1">
    <citation type="submission" date="2019-07" db="EMBL/GenBank/DDBJ databases">
        <title>Rufibacter sp. nov., isolated from lake sediment.</title>
        <authorList>
            <person name="Qu J.-H."/>
        </authorList>
    </citation>
    <scope>NUCLEOTIDE SEQUENCE [LARGE SCALE GENOMIC DNA]</scope>
    <source>
        <strain evidence="1 2">NBS58-1</strain>
    </source>
</reference>
<dbReference type="AlphaFoldDB" id="A0A5B6TV64"/>
<protein>
    <recommendedName>
        <fullName evidence="3">Lipoprotein</fullName>
    </recommendedName>
</protein>
<dbReference type="Gene3D" id="3.40.50.10610">
    <property type="entry name" value="ABC-type transport auxiliary lipoprotein component"/>
    <property type="match status" value="1"/>
</dbReference>